<dbReference type="GO" id="GO:0003735">
    <property type="term" value="F:structural constituent of ribosome"/>
    <property type="evidence" value="ECO:0007669"/>
    <property type="project" value="InterPro"/>
</dbReference>
<dbReference type="GO" id="GO:0008097">
    <property type="term" value="F:5S rRNA binding"/>
    <property type="evidence" value="ECO:0007669"/>
    <property type="project" value="TreeGrafter"/>
</dbReference>
<dbReference type="InterPro" id="IPR004389">
    <property type="entry name" value="Ribosomal_uL18_bac-type"/>
</dbReference>
<dbReference type="CDD" id="cd00432">
    <property type="entry name" value="Ribosomal_L18_L5e"/>
    <property type="match status" value="1"/>
</dbReference>
<dbReference type="SUPFAM" id="SSF53137">
    <property type="entry name" value="Translational machinery components"/>
    <property type="match status" value="1"/>
</dbReference>
<organism evidence="6">
    <name type="scientific">hydrothermal vent metagenome</name>
    <dbReference type="NCBI Taxonomy" id="652676"/>
    <lineage>
        <taxon>unclassified sequences</taxon>
        <taxon>metagenomes</taxon>
        <taxon>ecological metagenomes</taxon>
    </lineage>
</organism>
<accession>A0A3B1DC34</accession>
<dbReference type="HAMAP" id="MF_01337_B">
    <property type="entry name" value="Ribosomal_uL18_B"/>
    <property type="match status" value="1"/>
</dbReference>
<evidence type="ECO:0000313" key="6">
    <source>
        <dbReference type="EMBL" id="VAX34403.1"/>
    </source>
</evidence>
<dbReference type="PANTHER" id="PTHR12899">
    <property type="entry name" value="39S RIBOSOMAL PROTEIN L18, MITOCHONDRIAL"/>
    <property type="match status" value="1"/>
</dbReference>
<dbReference type="NCBIfam" id="TIGR00060">
    <property type="entry name" value="L18_bact"/>
    <property type="match status" value="1"/>
</dbReference>
<protein>
    <submittedName>
        <fullName evidence="6">LSU ribosomal protein L18p (L5e)</fullName>
    </submittedName>
</protein>
<dbReference type="AlphaFoldDB" id="A0A3B1DC34"/>
<sequence>MRRFPELRRTRREARERRSNRVRKKVFGMPERPRLAVYGSLNHIYVQIVDDMKGNTLIAASTRDKEMQDLSTHGGNIEAATKVGGLLAKRAVEKGIKKVVFDRGGFKFHGRIKALADAAREGGLEF</sequence>
<keyword evidence="3" id="KW-0694">RNA-binding</keyword>
<dbReference type="GO" id="GO:0006412">
    <property type="term" value="P:translation"/>
    <property type="evidence" value="ECO:0007669"/>
    <property type="project" value="InterPro"/>
</dbReference>
<keyword evidence="5" id="KW-0687">Ribonucleoprotein</keyword>
<dbReference type="Gene3D" id="3.30.420.100">
    <property type="match status" value="1"/>
</dbReference>
<dbReference type="EMBL" id="UOGI01000311">
    <property type="protein sequence ID" value="VAX34403.1"/>
    <property type="molecule type" value="Genomic_DNA"/>
</dbReference>
<dbReference type="FunFam" id="3.30.420.100:FF:000001">
    <property type="entry name" value="50S ribosomal protein L18"/>
    <property type="match status" value="1"/>
</dbReference>
<dbReference type="GO" id="GO:0022625">
    <property type="term" value="C:cytosolic large ribosomal subunit"/>
    <property type="evidence" value="ECO:0007669"/>
    <property type="project" value="TreeGrafter"/>
</dbReference>
<dbReference type="InterPro" id="IPR057268">
    <property type="entry name" value="Ribosomal_L18"/>
</dbReference>
<evidence type="ECO:0000256" key="3">
    <source>
        <dbReference type="ARBA" id="ARBA00022884"/>
    </source>
</evidence>
<comment type="similarity">
    <text evidence="1">Belongs to the universal ribosomal protein uL18 family.</text>
</comment>
<evidence type="ECO:0000256" key="1">
    <source>
        <dbReference type="ARBA" id="ARBA00007116"/>
    </source>
</evidence>
<proteinExistence type="inferred from homology"/>
<keyword evidence="2" id="KW-0699">rRNA-binding</keyword>
<dbReference type="InterPro" id="IPR005484">
    <property type="entry name" value="Ribosomal_uL18_bac/plant/anim"/>
</dbReference>
<dbReference type="PANTHER" id="PTHR12899:SF3">
    <property type="entry name" value="LARGE RIBOSOMAL SUBUNIT PROTEIN UL18M"/>
    <property type="match status" value="1"/>
</dbReference>
<evidence type="ECO:0000256" key="2">
    <source>
        <dbReference type="ARBA" id="ARBA00022730"/>
    </source>
</evidence>
<evidence type="ECO:0000256" key="5">
    <source>
        <dbReference type="ARBA" id="ARBA00023274"/>
    </source>
</evidence>
<gene>
    <name evidence="6" type="ORF">MNBD_NITROSPIRAE03-1785</name>
</gene>
<reference evidence="6" key="1">
    <citation type="submission" date="2018-06" db="EMBL/GenBank/DDBJ databases">
        <authorList>
            <person name="Zhirakovskaya E."/>
        </authorList>
    </citation>
    <scope>NUCLEOTIDE SEQUENCE</scope>
</reference>
<evidence type="ECO:0000256" key="4">
    <source>
        <dbReference type="ARBA" id="ARBA00022980"/>
    </source>
</evidence>
<keyword evidence="4 6" id="KW-0689">Ribosomal protein</keyword>
<name>A0A3B1DC34_9ZZZZ</name>
<dbReference type="Pfam" id="PF00861">
    <property type="entry name" value="Ribosomal_L18p"/>
    <property type="match status" value="1"/>
</dbReference>